<name>A0A479ZVC0_9CYAN</name>
<dbReference type="InterPro" id="IPR007016">
    <property type="entry name" value="O-antigen_ligase-rel_domated"/>
</dbReference>
<feature type="transmembrane region" description="Helical" evidence="5">
    <location>
        <begin position="167"/>
        <end position="190"/>
    </location>
</feature>
<gene>
    <name evidence="7" type="ORF">SR1949_05580</name>
</gene>
<evidence type="ECO:0000256" key="4">
    <source>
        <dbReference type="ARBA" id="ARBA00023136"/>
    </source>
</evidence>
<sequence>MLGVSLNKAFYHPDSSLQPAWNSLQFGLLVFPVNPFLGAVTICLAALITWAKKYRTISQKPLHKGFAILSLLLLITTGFASHKLEAFLGLFNFLPYFFVFAGLTSLIQTPAQLRRISGIMIIGSLPVVIIGFGQLFLGWSFKIQFLWVLIDLTIAPGGDPPGRMASVFMHANTLAAYLVTIFILGLGLWLDNYQKLQQKIPQKITTNYHPIIFLTITVIANFIALILTNSRNAWGIAIITCLAYALYQGWRLVVAGFLSIATSILLAAFAPEAIAQFFRRFVPYFIWARLNDQMFPDRPVALMRKTQWEFAWNLTQQHPFTGWGLRSFSGLYKTKMQIDPGHPHNLFLMLSAETGLITTLLFCGLLIWILITASKTLWKSKSLEPENRIIFFSYLLAFIGWIIFNTVDVTTFDLRLSTLFWVFLAALCGVCYQYKSRHHTNSM</sequence>
<organism evidence="7 8">
    <name type="scientific">Sphaerospermopsis reniformis</name>
    <dbReference type="NCBI Taxonomy" id="531300"/>
    <lineage>
        <taxon>Bacteria</taxon>
        <taxon>Bacillati</taxon>
        <taxon>Cyanobacteriota</taxon>
        <taxon>Cyanophyceae</taxon>
        <taxon>Nostocales</taxon>
        <taxon>Aphanizomenonaceae</taxon>
        <taxon>Sphaerospermopsis</taxon>
    </lineage>
</organism>
<evidence type="ECO:0000313" key="8">
    <source>
        <dbReference type="Proteomes" id="UP000300142"/>
    </source>
</evidence>
<dbReference type="AlphaFoldDB" id="A0A479ZVC0"/>
<feature type="transmembrane region" description="Helical" evidence="5">
    <location>
        <begin position="233"/>
        <end position="250"/>
    </location>
</feature>
<evidence type="ECO:0000256" key="2">
    <source>
        <dbReference type="ARBA" id="ARBA00022692"/>
    </source>
</evidence>
<dbReference type="Pfam" id="PF04932">
    <property type="entry name" value="Wzy_C"/>
    <property type="match status" value="1"/>
</dbReference>
<evidence type="ECO:0000256" key="1">
    <source>
        <dbReference type="ARBA" id="ARBA00004141"/>
    </source>
</evidence>
<feature type="transmembrane region" description="Helical" evidence="5">
    <location>
        <begin position="62"/>
        <end position="80"/>
    </location>
</feature>
<dbReference type="Proteomes" id="UP000300142">
    <property type="component" value="Unassembled WGS sequence"/>
</dbReference>
<feature type="transmembrane region" description="Helical" evidence="5">
    <location>
        <begin position="86"/>
        <end position="107"/>
    </location>
</feature>
<feature type="transmembrane region" description="Helical" evidence="5">
    <location>
        <begin position="346"/>
        <end position="373"/>
    </location>
</feature>
<dbReference type="EMBL" id="BJCE01000010">
    <property type="protein sequence ID" value="GCL35463.1"/>
    <property type="molecule type" value="Genomic_DNA"/>
</dbReference>
<comment type="subcellular location">
    <subcellularLocation>
        <location evidence="1">Membrane</location>
        <topology evidence="1">Multi-pass membrane protein</topology>
    </subcellularLocation>
</comment>
<feature type="domain" description="O-antigen ligase-related" evidence="6">
    <location>
        <begin position="217"/>
        <end position="363"/>
    </location>
</feature>
<feature type="transmembrane region" description="Helical" evidence="5">
    <location>
        <begin position="26"/>
        <end position="50"/>
    </location>
</feature>
<evidence type="ECO:0000313" key="7">
    <source>
        <dbReference type="EMBL" id="GCL35463.1"/>
    </source>
</evidence>
<dbReference type="InterPro" id="IPR051533">
    <property type="entry name" value="WaaL-like"/>
</dbReference>
<keyword evidence="3 5" id="KW-1133">Transmembrane helix</keyword>
<reference evidence="8" key="1">
    <citation type="submission" date="2019-02" db="EMBL/GenBank/DDBJ databases">
        <title>Draft genome sequence of Sphaerospermopsis reniformis NIES-1949.</title>
        <authorList>
            <person name="Yamaguchi H."/>
            <person name="Suzuki S."/>
            <person name="Kawachi M."/>
        </authorList>
    </citation>
    <scope>NUCLEOTIDE SEQUENCE [LARGE SCALE GENOMIC DNA]</scope>
    <source>
        <strain evidence="8">NIES-1949</strain>
    </source>
</reference>
<dbReference type="RefSeq" id="WP_137666294.1">
    <property type="nucleotide sequence ID" value="NZ_BJCE01000010.1"/>
</dbReference>
<dbReference type="GO" id="GO:0016020">
    <property type="term" value="C:membrane"/>
    <property type="evidence" value="ECO:0007669"/>
    <property type="project" value="UniProtKB-SubCell"/>
</dbReference>
<evidence type="ECO:0000259" key="6">
    <source>
        <dbReference type="Pfam" id="PF04932"/>
    </source>
</evidence>
<feature type="transmembrane region" description="Helical" evidence="5">
    <location>
        <begin position="257"/>
        <end position="278"/>
    </location>
</feature>
<dbReference type="PANTHER" id="PTHR37422:SF13">
    <property type="entry name" value="LIPOPOLYSACCHARIDE BIOSYNTHESIS PROTEIN PA4999-RELATED"/>
    <property type="match status" value="1"/>
</dbReference>
<feature type="transmembrane region" description="Helical" evidence="5">
    <location>
        <begin position="119"/>
        <end position="141"/>
    </location>
</feature>
<feature type="transmembrane region" description="Helical" evidence="5">
    <location>
        <begin position="416"/>
        <end position="434"/>
    </location>
</feature>
<keyword evidence="2 5" id="KW-0812">Transmembrane</keyword>
<evidence type="ECO:0000256" key="3">
    <source>
        <dbReference type="ARBA" id="ARBA00022989"/>
    </source>
</evidence>
<comment type="caution">
    <text evidence="7">The sequence shown here is derived from an EMBL/GenBank/DDBJ whole genome shotgun (WGS) entry which is preliminary data.</text>
</comment>
<evidence type="ECO:0000256" key="5">
    <source>
        <dbReference type="SAM" id="Phobius"/>
    </source>
</evidence>
<proteinExistence type="predicted"/>
<keyword evidence="8" id="KW-1185">Reference proteome</keyword>
<keyword evidence="4 5" id="KW-0472">Membrane</keyword>
<dbReference type="PANTHER" id="PTHR37422">
    <property type="entry name" value="TEICHURONIC ACID BIOSYNTHESIS PROTEIN TUAE"/>
    <property type="match status" value="1"/>
</dbReference>
<accession>A0A479ZVC0</accession>
<protein>
    <submittedName>
        <fullName evidence="7">O-antigen polymerase</fullName>
    </submittedName>
</protein>
<feature type="transmembrane region" description="Helical" evidence="5">
    <location>
        <begin position="211"/>
        <end position="227"/>
    </location>
</feature>
<feature type="transmembrane region" description="Helical" evidence="5">
    <location>
        <begin position="385"/>
        <end position="404"/>
    </location>
</feature>